<dbReference type="Proteomes" id="UP000295636">
    <property type="component" value="Unassembled WGS sequence"/>
</dbReference>
<dbReference type="SUPFAM" id="SSF54285">
    <property type="entry name" value="MoaD/ThiS"/>
    <property type="match status" value="1"/>
</dbReference>
<sequence>MQLVINGEAREVAEVSTVADLLVQFKLESKILVVELNREIIERTNYDGTPLQDGDRLEIVHFVGGG</sequence>
<dbReference type="AlphaFoldDB" id="A0A4R5KIS7"/>
<accession>A0A4R5KIS7</accession>
<dbReference type="EMBL" id="SMRT01000014">
    <property type="protein sequence ID" value="TDF94190.1"/>
    <property type="molecule type" value="Genomic_DNA"/>
</dbReference>
<dbReference type="PANTHER" id="PTHR34472:SF1">
    <property type="entry name" value="SULFUR CARRIER PROTEIN THIS"/>
    <property type="match status" value="1"/>
</dbReference>
<dbReference type="InterPro" id="IPR003749">
    <property type="entry name" value="ThiS/MoaD-like"/>
</dbReference>
<protein>
    <submittedName>
        <fullName evidence="1">Sulfur carrier protein ThiS</fullName>
    </submittedName>
</protein>
<keyword evidence="2" id="KW-1185">Reference proteome</keyword>
<dbReference type="RefSeq" id="WP_133233380.1">
    <property type="nucleotide sequence ID" value="NZ_SMRT01000014.1"/>
</dbReference>
<proteinExistence type="predicted"/>
<dbReference type="PANTHER" id="PTHR34472">
    <property type="entry name" value="SULFUR CARRIER PROTEIN THIS"/>
    <property type="match status" value="1"/>
</dbReference>
<dbReference type="InterPro" id="IPR012675">
    <property type="entry name" value="Beta-grasp_dom_sf"/>
</dbReference>
<evidence type="ECO:0000313" key="2">
    <source>
        <dbReference type="Proteomes" id="UP000295636"/>
    </source>
</evidence>
<dbReference type="OrthoDB" id="9798559at2"/>
<name>A0A4R5KIS7_9BACL</name>
<gene>
    <name evidence="1" type="primary">thiS</name>
    <name evidence="1" type="ORF">E1757_25210</name>
</gene>
<reference evidence="1 2" key="1">
    <citation type="submission" date="2019-03" db="EMBL/GenBank/DDBJ databases">
        <title>This is whole genome sequence of Paenibacillus sp MS74 strain.</title>
        <authorList>
            <person name="Trinh H.N."/>
        </authorList>
    </citation>
    <scope>NUCLEOTIDE SEQUENCE [LARGE SCALE GENOMIC DNA]</scope>
    <source>
        <strain evidence="1 2">MS74</strain>
    </source>
</reference>
<dbReference type="CDD" id="cd00565">
    <property type="entry name" value="Ubl_ThiS"/>
    <property type="match status" value="1"/>
</dbReference>
<evidence type="ECO:0000313" key="1">
    <source>
        <dbReference type="EMBL" id="TDF94190.1"/>
    </source>
</evidence>
<dbReference type="InterPro" id="IPR016155">
    <property type="entry name" value="Mopterin_synth/thiamin_S_b"/>
</dbReference>
<dbReference type="InterPro" id="IPR010035">
    <property type="entry name" value="Thi_S"/>
</dbReference>
<comment type="caution">
    <text evidence="1">The sequence shown here is derived from an EMBL/GenBank/DDBJ whole genome shotgun (WGS) entry which is preliminary data.</text>
</comment>
<dbReference type="Pfam" id="PF02597">
    <property type="entry name" value="ThiS"/>
    <property type="match status" value="1"/>
</dbReference>
<dbReference type="Gene3D" id="3.10.20.30">
    <property type="match status" value="1"/>
</dbReference>
<organism evidence="1 2">
    <name type="scientific">Paenibacillus piri</name>
    <dbReference type="NCBI Taxonomy" id="2547395"/>
    <lineage>
        <taxon>Bacteria</taxon>
        <taxon>Bacillati</taxon>
        <taxon>Bacillota</taxon>
        <taxon>Bacilli</taxon>
        <taxon>Bacillales</taxon>
        <taxon>Paenibacillaceae</taxon>
        <taxon>Paenibacillus</taxon>
    </lineage>
</organism>
<dbReference type="NCBIfam" id="TIGR01683">
    <property type="entry name" value="thiS"/>
    <property type="match status" value="1"/>
</dbReference>